<evidence type="ECO:0000256" key="1">
    <source>
        <dbReference type="SAM" id="MobiDB-lite"/>
    </source>
</evidence>
<gene>
    <name evidence="2" type="ORF">TrCOL_g4632</name>
</gene>
<dbReference type="SUPFAM" id="SSF48452">
    <property type="entry name" value="TPR-like"/>
    <property type="match status" value="1"/>
</dbReference>
<keyword evidence="3" id="KW-1185">Reference proteome</keyword>
<accession>A0A9W7GMP6</accession>
<evidence type="ECO:0000313" key="2">
    <source>
        <dbReference type="EMBL" id="GMI47571.1"/>
    </source>
</evidence>
<dbReference type="AlphaFoldDB" id="A0A9W7GMP6"/>
<comment type="caution">
    <text evidence="2">The sequence shown here is derived from an EMBL/GenBank/DDBJ whole genome shotgun (WGS) entry which is preliminary data.</text>
</comment>
<evidence type="ECO:0000313" key="3">
    <source>
        <dbReference type="Proteomes" id="UP001165065"/>
    </source>
</evidence>
<organism evidence="2 3">
    <name type="scientific">Triparma columacea</name>
    <dbReference type="NCBI Taxonomy" id="722753"/>
    <lineage>
        <taxon>Eukaryota</taxon>
        <taxon>Sar</taxon>
        <taxon>Stramenopiles</taxon>
        <taxon>Ochrophyta</taxon>
        <taxon>Bolidophyceae</taxon>
        <taxon>Parmales</taxon>
        <taxon>Triparmaceae</taxon>
        <taxon>Triparma</taxon>
    </lineage>
</organism>
<name>A0A9W7GMP6_9STRA</name>
<dbReference type="InterPro" id="IPR011990">
    <property type="entry name" value="TPR-like_helical_dom_sf"/>
</dbReference>
<reference evidence="3" key="1">
    <citation type="journal article" date="2023" name="Commun. Biol.">
        <title>Genome analysis of Parmales, the sister group of diatoms, reveals the evolutionary specialization of diatoms from phago-mixotrophs to photoautotrophs.</title>
        <authorList>
            <person name="Ban H."/>
            <person name="Sato S."/>
            <person name="Yoshikawa S."/>
            <person name="Yamada K."/>
            <person name="Nakamura Y."/>
            <person name="Ichinomiya M."/>
            <person name="Sato N."/>
            <person name="Blanc-Mathieu R."/>
            <person name="Endo H."/>
            <person name="Kuwata A."/>
            <person name="Ogata H."/>
        </authorList>
    </citation>
    <scope>NUCLEOTIDE SEQUENCE [LARGE SCALE GENOMIC DNA]</scope>
</reference>
<protein>
    <submittedName>
        <fullName evidence="2">Uncharacterized protein</fullName>
    </submittedName>
</protein>
<proteinExistence type="predicted"/>
<feature type="compositionally biased region" description="Low complexity" evidence="1">
    <location>
        <begin position="40"/>
        <end position="57"/>
    </location>
</feature>
<dbReference type="Proteomes" id="UP001165065">
    <property type="component" value="Unassembled WGS sequence"/>
</dbReference>
<dbReference type="EMBL" id="BRYA01000351">
    <property type="protein sequence ID" value="GMI47571.1"/>
    <property type="molecule type" value="Genomic_DNA"/>
</dbReference>
<dbReference type="OrthoDB" id="49097at2759"/>
<feature type="region of interest" description="Disordered" evidence="1">
    <location>
        <begin position="1"/>
        <end position="63"/>
    </location>
</feature>
<dbReference type="Gene3D" id="1.25.40.10">
    <property type="entry name" value="Tetratricopeptide repeat domain"/>
    <property type="match status" value="1"/>
</dbReference>
<feature type="compositionally biased region" description="Basic and acidic residues" evidence="1">
    <location>
        <begin position="1"/>
        <end position="37"/>
    </location>
</feature>
<sequence length="420" mass="44997">MVEKEEQKEEKEEKEVEEKEDNRNKEEKESNKNKEELVNSDPSSSSTSSSSSSSSVPSPSPLFITAMSTATSHRSSGKLLHDTNDYTEAAKEFNLAAETAQKALLIHSSTQTTLTNSSPQTMSLDEVKALVGEYTTAKLHGSLCALKLGEYKEALELAREASIKESEPSSSSSSSDSDSDVNEYTTSSSTHPLSEYVNLVPVKSLARSHFRAARASQLLGQTESSKEDARIAAFLGDDKGAALYGRIIRDEGGMDNEMGQTGFRGIVEEIGNQDFGTDDLGGLSALTGLGGLGGMKGIGGGNSPDGSIDLLKSFLTNALSSLSNPSTRTSIASFCQSASPGTVLGLAAMAGADVGKDRADSISRIAKSITEDRLEKAVIWTGRIRKVFKVIKRVGRMVKNVKWAAVWILLWMFARRGGIF</sequence>
<feature type="region of interest" description="Disordered" evidence="1">
    <location>
        <begin position="161"/>
        <end position="190"/>
    </location>
</feature>